<evidence type="ECO:0000256" key="1">
    <source>
        <dbReference type="SAM" id="MobiDB-lite"/>
    </source>
</evidence>
<feature type="region of interest" description="Disordered" evidence="1">
    <location>
        <begin position="19"/>
        <end position="40"/>
    </location>
</feature>
<dbReference type="EMBL" id="CAXLJL010000179">
    <property type="protein sequence ID" value="CAL5134101.1"/>
    <property type="molecule type" value="Genomic_DNA"/>
</dbReference>
<evidence type="ECO:0000313" key="2">
    <source>
        <dbReference type="EMBL" id="CAL5134101.1"/>
    </source>
</evidence>
<comment type="caution">
    <text evidence="2">The sequence shown here is derived from an EMBL/GenBank/DDBJ whole genome shotgun (WGS) entry which is preliminary data.</text>
</comment>
<dbReference type="Proteomes" id="UP001497525">
    <property type="component" value="Unassembled WGS sequence"/>
</dbReference>
<protein>
    <submittedName>
        <fullName evidence="2">Uncharacterized protein</fullName>
    </submittedName>
</protein>
<name>A0AAV2TCU6_CALDB</name>
<sequence length="201" mass="23035">MEHKEIGIQYEPIDQWLNEKNSHNQSIQGNSSNALRSDAQVGGDCPPEYAKIREHSTSRFSDSDNSTELYSSYRMDFCGTKCQPASPIKMRDNLSIPKAYFKDSTVYQAQFRTKDVCKMDPIRRKDSLAIHKGVFANSTLYRTDYAPVTTNRPPPIKPRDNLVVGESQIRGTFFRRDGFYQRRARSSSAYQAVDEQETTEI</sequence>
<feature type="compositionally biased region" description="Polar residues" evidence="1">
    <location>
        <begin position="23"/>
        <end position="35"/>
    </location>
</feature>
<evidence type="ECO:0000313" key="3">
    <source>
        <dbReference type="Proteomes" id="UP001497525"/>
    </source>
</evidence>
<gene>
    <name evidence="2" type="ORF">CDAUBV1_LOCUS7328</name>
</gene>
<dbReference type="AlphaFoldDB" id="A0AAV2TCU6"/>
<reference evidence="2" key="1">
    <citation type="submission" date="2024-06" db="EMBL/GenBank/DDBJ databases">
        <authorList>
            <person name="Liu X."/>
            <person name="Lenzi L."/>
            <person name="Haldenby T S."/>
            <person name="Uol C."/>
        </authorList>
    </citation>
    <scope>NUCLEOTIDE SEQUENCE</scope>
</reference>
<accession>A0AAV2TCU6</accession>
<organism evidence="2 3">
    <name type="scientific">Calicophoron daubneyi</name>
    <name type="common">Rumen fluke</name>
    <name type="synonym">Paramphistomum daubneyi</name>
    <dbReference type="NCBI Taxonomy" id="300641"/>
    <lineage>
        <taxon>Eukaryota</taxon>
        <taxon>Metazoa</taxon>
        <taxon>Spiralia</taxon>
        <taxon>Lophotrochozoa</taxon>
        <taxon>Platyhelminthes</taxon>
        <taxon>Trematoda</taxon>
        <taxon>Digenea</taxon>
        <taxon>Plagiorchiida</taxon>
        <taxon>Pronocephalata</taxon>
        <taxon>Paramphistomoidea</taxon>
        <taxon>Paramphistomidae</taxon>
        <taxon>Calicophoron</taxon>
    </lineage>
</organism>
<proteinExistence type="predicted"/>